<evidence type="ECO:0000256" key="3">
    <source>
        <dbReference type="ARBA" id="ARBA00023098"/>
    </source>
</evidence>
<dbReference type="PANTHER" id="PTHR43272">
    <property type="entry name" value="LONG-CHAIN-FATTY-ACID--COA LIGASE"/>
    <property type="match status" value="1"/>
</dbReference>
<dbReference type="Proteomes" id="UP001162131">
    <property type="component" value="Unassembled WGS sequence"/>
</dbReference>
<dbReference type="AlphaFoldDB" id="A0AAU9IKB4"/>
<reference evidence="5" key="1">
    <citation type="submission" date="2021-09" db="EMBL/GenBank/DDBJ databases">
        <authorList>
            <consortium name="AG Swart"/>
            <person name="Singh M."/>
            <person name="Singh A."/>
            <person name="Seah K."/>
            <person name="Emmerich C."/>
        </authorList>
    </citation>
    <scope>NUCLEOTIDE SEQUENCE</scope>
    <source>
        <strain evidence="5">ATCC30299</strain>
    </source>
</reference>
<keyword evidence="6" id="KW-1185">Reference proteome</keyword>
<feature type="domain" description="AMP-dependent synthetase/ligase" evidence="4">
    <location>
        <begin position="58"/>
        <end position="483"/>
    </location>
</feature>
<evidence type="ECO:0000256" key="2">
    <source>
        <dbReference type="ARBA" id="ARBA00022832"/>
    </source>
</evidence>
<dbReference type="EMBL" id="CAJZBQ010000012">
    <property type="protein sequence ID" value="CAG9314493.1"/>
    <property type="molecule type" value="Genomic_DNA"/>
</dbReference>
<dbReference type="InterPro" id="IPR000873">
    <property type="entry name" value="AMP-dep_synth/lig_dom"/>
</dbReference>
<keyword evidence="3" id="KW-0443">Lipid metabolism</keyword>
<evidence type="ECO:0000259" key="4">
    <source>
        <dbReference type="Pfam" id="PF00501"/>
    </source>
</evidence>
<comment type="caution">
    <text evidence="5">The sequence shown here is derived from an EMBL/GenBank/DDBJ whole genome shotgun (WGS) entry which is preliminary data.</text>
</comment>
<evidence type="ECO:0000256" key="1">
    <source>
        <dbReference type="ARBA" id="ARBA00022598"/>
    </source>
</evidence>
<protein>
    <recommendedName>
        <fullName evidence="4">AMP-dependent synthetase/ligase domain-containing protein</fullName>
    </recommendedName>
</protein>
<dbReference type="InterPro" id="IPR020845">
    <property type="entry name" value="AMP-binding_CS"/>
</dbReference>
<proteinExistence type="predicted"/>
<dbReference type="Pfam" id="PF00501">
    <property type="entry name" value="AMP-binding"/>
    <property type="match status" value="1"/>
</dbReference>
<organism evidence="5 6">
    <name type="scientific">Blepharisma stoltei</name>
    <dbReference type="NCBI Taxonomy" id="1481888"/>
    <lineage>
        <taxon>Eukaryota</taxon>
        <taxon>Sar</taxon>
        <taxon>Alveolata</taxon>
        <taxon>Ciliophora</taxon>
        <taxon>Postciliodesmatophora</taxon>
        <taxon>Heterotrichea</taxon>
        <taxon>Heterotrichida</taxon>
        <taxon>Blepharismidae</taxon>
        <taxon>Blepharisma</taxon>
    </lineage>
</organism>
<dbReference type="PROSITE" id="PS00455">
    <property type="entry name" value="AMP_BINDING"/>
    <property type="match status" value="1"/>
</dbReference>
<sequence length="674" mass="76203">MQNPLHYWFSDSALSNKIPNSKQWLHWVTGINDELPIVMSPEEALDPPITFPQLFQSTILKFPLKTALRIKKDNEWVSWTYQEYYNQSVQFAISLISLGITQRKAINIIGFNSPEWLISFCGSLLANCIPVGVYTTSGTESCFYAADHSEAELIVVQNETYLAKYLEVWEKLPKIKAIIVYWPKASLSKWKTDTKLIFTWSEFMELGNNVDPNEIENRIQAIRPTQAATIVYTSGTTGPPKGVLLSHDNYIWCAKRICERFKLDREDEQIISFLPLSHSAAQCFDIFCCIFLGGCLSFADENALQGTIANTVKEVRPTFFFAVPRIWEKFEEKIKEMISSSTPQQKKLIRWAQNVAGKSMISHIENQPLNRSYYLANSIFFEKIRALLGFDRCRVLATGAAPLPQSTFNFFWSIGLHILIGYGMSENAAPMTYCGPGQWALNSAGKPLRGAELKIINSKMEELPIGEIGEICFKGRNKFLGYLKNEVESRKAIDADGFIHSGDEGYVDINGFVYITGRIKELIITAGGEKVPPFIIEEKIKNECNILNTVLVVGEGKKYLAALLSLKYQQLPDGSYSNELSKEILDVLTSIGSAAVDRKSGENCAALRKFIQKAIDKYNKHASTRVHQIKKWGYLPSEFSIAGGEYTPTMKLRRQFASKKYKVDIEKLFTQPNI</sequence>
<dbReference type="InterPro" id="IPR042099">
    <property type="entry name" value="ANL_N_sf"/>
</dbReference>
<dbReference type="GO" id="GO:0004467">
    <property type="term" value="F:long-chain fatty acid-CoA ligase activity"/>
    <property type="evidence" value="ECO:0007669"/>
    <property type="project" value="TreeGrafter"/>
</dbReference>
<dbReference type="GO" id="GO:0016020">
    <property type="term" value="C:membrane"/>
    <property type="evidence" value="ECO:0007669"/>
    <property type="project" value="TreeGrafter"/>
</dbReference>
<keyword evidence="1" id="KW-0436">Ligase</keyword>
<keyword evidence="2" id="KW-0276">Fatty acid metabolism</keyword>
<evidence type="ECO:0000313" key="6">
    <source>
        <dbReference type="Proteomes" id="UP001162131"/>
    </source>
</evidence>
<dbReference type="SUPFAM" id="SSF56801">
    <property type="entry name" value="Acetyl-CoA synthetase-like"/>
    <property type="match status" value="1"/>
</dbReference>
<dbReference type="GO" id="GO:0005783">
    <property type="term" value="C:endoplasmic reticulum"/>
    <property type="evidence" value="ECO:0007669"/>
    <property type="project" value="TreeGrafter"/>
</dbReference>
<dbReference type="Gene3D" id="3.40.50.12780">
    <property type="entry name" value="N-terminal domain of ligase-like"/>
    <property type="match status" value="1"/>
</dbReference>
<dbReference type="Pfam" id="PF23562">
    <property type="entry name" value="AMP-binding_C_3"/>
    <property type="match status" value="1"/>
</dbReference>
<evidence type="ECO:0000313" key="5">
    <source>
        <dbReference type="EMBL" id="CAG9314493.1"/>
    </source>
</evidence>
<gene>
    <name evidence="5" type="ORF">BSTOLATCC_MIC11495</name>
</gene>
<dbReference type="PANTHER" id="PTHR43272:SF32">
    <property type="entry name" value="AMP-DEPENDENT SYNTHETASE_LIGASE DOMAIN-CONTAINING PROTEIN"/>
    <property type="match status" value="1"/>
</dbReference>
<accession>A0AAU9IKB4</accession>
<name>A0AAU9IKB4_9CILI</name>